<sequence>MDDNFKPCPYCGGPVEVAEAPNSHESVNVRCGACGNVFHQRPSMDMTDDPEPEEKPAGGKPVDELVDEARRLSREGRHAAAVTRLRAAVNRAPEVEELLMSLGSACSRANLSYDALAAYKRAIDLNPCNEEALFKAAMLLVGQKRYSHGIELLNRLIEINPDAHQAKLMISIARTRQKEEGGRPPGGSEGKSKRRGRLYALVNLAKNPDISTAVLVSAWVIMPVLFAVAYIAQVSHSGSLDAVLVAILVYSLFMGVVCHELGHGAAAFLSGDDTAFRAGRLTMNPVRHISFLGTVIVPITVYSLTGVTFGWAKPVPFNPIKLERQPRDQALVAGAGPFVSFALSYVMFILFVSLAAWHNSLYPGSPIYFSLDLALPMDVGEGFFAPAWFVGLEILAIGSVVNLILGVFNLIPVPPLDGSWLLKAAAPPKFSALLDRSRWLGLVAIIAAVYTGWILYLFYPAFMILALYDFLSRAIL</sequence>
<evidence type="ECO:0000256" key="2">
    <source>
        <dbReference type="ARBA" id="ARBA00004651"/>
    </source>
</evidence>
<keyword evidence="8" id="KW-0378">Hydrolase</keyword>
<evidence type="ECO:0000256" key="5">
    <source>
        <dbReference type="ARBA" id="ARBA00022670"/>
    </source>
</evidence>
<organism evidence="16">
    <name type="scientific">hydrothermal vent metagenome</name>
    <dbReference type="NCBI Taxonomy" id="652676"/>
    <lineage>
        <taxon>unclassified sequences</taxon>
        <taxon>metagenomes</taxon>
        <taxon>ecological metagenomes</taxon>
    </lineage>
</organism>
<feature type="domain" description="Peptidase M50" evidence="15">
    <location>
        <begin position="249"/>
        <end position="425"/>
    </location>
</feature>
<keyword evidence="5" id="KW-0645">Protease</keyword>
<dbReference type="InterPro" id="IPR011990">
    <property type="entry name" value="TPR-like_helical_dom_sf"/>
</dbReference>
<feature type="transmembrane region" description="Helical" evidence="14">
    <location>
        <begin position="210"/>
        <end position="231"/>
    </location>
</feature>
<keyword evidence="10 14" id="KW-1133">Transmembrane helix</keyword>
<dbReference type="Gene3D" id="1.25.40.10">
    <property type="entry name" value="Tetratricopeptide repeat domain"/>
    <property type="match status" value="1"/>
</dbReference>
<evidence type="ECO:0000259" key="15">
    <source>
        <dbReference type="Pfam" id="PF02163"/>
    </source>
</evidence>
<proteinExistence type="inferred from homology"/>
<feature type="transmembrane region" description="Helical" evidence="14">
    <location>
        <begin position="331"/>
        <end position="357"/>
    </location>
</feature>
<dbReference type="GO" id="GO:0006508">
    <property type="term" value="P:proteolysis"/>
    <property type="evidence" value="ECO:0007669"/>
    <property type="project" value="UniProtKB-KW"/>
</dbReference>
<dbReference type="GO" id="GO:0008237">
    <property type="term" value="F:metallopeptidase activity"/>
    <property type="evidence" value="ECO:0007669"/>
    <property type="project" value="UniProtKB-KW"/>
</dbReference>
<evidence type="ECO:0000256" key="12">
    <source>
        <dbReference type="ARBA" id="ARBA00023136"/>
    </source>
</evidence>
<keyword evidence="11" id="KW-0482">Metalloprotease</keyword>
<keyword evidence="4" id="KW-1003">Cell membrane</keyword>
<dbReference type="InterPro" id="IPR044537">
    <property type="entry name" value="Rip2-like"/>
</dbReference>
<feature type="region of interest" description="Disordered" evidence="13">
    <location>
        <begin position="42"/>
        <end position="61"/>
    </location>
</feature>
<dbReference type="EMBL" id="UOGE01000027">
    <property type="protein sequence ID" value="VAX17830.1"/>
    <property type="molecule type" value="Genomic_DNA"/>
</dbReference>
<dbReference type="SUPFAM" id="SSF48452">
    <property type="entry name" value="TPR-like"/>
    <property type="match status" value="1"/>
</dbReference>
<feature type="transmembrane region" description="Helical" evidence="14">
    <location>
        <begin position="387"/>
        <end position="411"/>
    </location>
</feature>
<evidence type="ECO:0000256" key="6">
    <source>
        <dbReference type="ARBA" id="ARBA00022692"/>
    </source>
</evidence>
<evidence type="ECO:0000256" key="4">
    <source>
        <dbReference type="ARBA" id="ARBA00022475"/>
    </source>
</evidence>
<dbReference type="Pfam" id="PF14559">
    <property type="entry name" value="TPR_19"/>
    <property type="match status" value="1"/>
</dbReference>
<evidence type="ECO:0000256" key="13">
    <source>
        <dbReference type="SAM" id="MobiDB-lite"/>
    </source>
</evidence>
<feature type="transmembrane region" description="Helical" evidence="14">
    <location>
        <begin position="439"/>
        <end position="468"/>
    </location>
</feature>
<dbReference type="InterPro" id="IPR008915">
    <property type="entry name" value="Peptidase_M50"/>
</dbReference>
<keyword evidence="7" id="KW-0479">Metal-binding</keyword>
<accession>A0A3B1C4N1</accession>
<evidence type="ECO:0000256" key="1">
    <source>
        <dbReference type="ARBA" id="ARBA00001947"/>
    </source>
</evidence>
<keyword evidence="12 14" id="KW-0472">Membrane</keyword>
<dbReference type="Pfam" id="PF02163">
    <property type="entry name" value="Peptidase_M50"/>
    <property type="match status" value="1"/>
</dbReference>
<comment type="cofactor">
    <cofactor evidence="1">
        <name>Zn(2+)</name>
        <dbReference type="ChEBI" id="CHEBI:29105"/>
    </cofactor>
</comment>
<dbReference type="AlphaFoldDB" id="A0A3B1C4N1"/>
<evidence type="ECO:0000256" key="7">
    <source>
        <dbReference type="ARBA" id="ARBA00022723"/>
    </source>
</evidence>
<evidence type="ECO:0000256" key="8">
    <source>
        <dbReference type="ARBA" id="ARBA00022801"/>
    </source>
</evidence>
<dbReference type="InterPro" id="IPR019734">
    <property type="entry name" value="TPR_rpt"/>
</dbReference>
<dbReference type="InterPro" id="IPR052348">
    <property type="entry name" value="Metallopeptidase_M50B"/>
</dbReference>
<evidence type="ECO:0000256" key="14">
    <source>
        <dbReference type="SAM" id="Phobius"/>
    </source>
</evidence>
<dbReference type="PANTHER" id="PTHR35864:SF1">
    <property type="entry name" value="ZINC METALLOPROTEASE YWHC-RELATED"/>
    <property type="match status" value="1"/>
</dbReference>
<feature type="transmembrane region" description="Helical" evidence="14">
    <location>
        <begin position="289"/>
        <end position="311"/>
    </location>
</feature>
<evidence type="ECO:0000256" key="10">
    <source>
        <dbReference type="ARBA" id="ARBA00022989"/>
    </source>
</evidence>
<keyword evidence="9" id="KW-0862">Zinc</keyword>
<feature type="transmembrane region" description="Helical" evidence="14">
    <location>
        <begin position="243"/>
        <end position="269"/>
    </location>
</feature>
<dbReference type="GO" id="GO:0046872">
    <property type="term" value="F:metal ion binding"/>
    <property type="evidence" value="ECO:0007669"/>
    <property type="project" value="UniProtKB-KW"/>
</dbReference>
<evidence type="ECO:0000256" key="9">
    <source>
        <dbReference type="ARBA" id="ARBA00022833"/>
    </source>
</evidence>
<reference evidence="16" key="1">
    <citation type="submission" date="2018-06" db="EMBL/GenBank/DDBJ databases">
        <authorList>
            <person name="Zhirakovskaya E."/>
        </authorList>
    </citation>
    <scope>NUCLEOTIDE SEQUENCE</scope>
</reference>
<dbReference type="GO" id="GO:0005886">
    <property type="term" value="C:plasma membrane"/>
    <property type="evidence" value="ECO:0007669"/>
    <property type="project" value="UniProtKB-SubCell"/>
</dbReference>
<evidence type="ECO:0000256" key="11">
    <source>
        <dbReference type="ARBA" id="ARBA00023049"/>
    </source>
</evidence>
<keyword evidence="6 14" id="KW-0812">Transmembrane</keyword>
<name>A0A3B1C4N1_9ZZZZ</name>
<gene>
    <name evidence="16" type="ORF">MNBD_NITROSPINAE02-561</name>
</gene>
<protein>
    <recommendedName>
        <fullName evidence="15">Peptidase M50 domain-containing protein</fullName>
    </recommendedName>
</protein>
<comment type="subcellular location">
    <subcellularLocation>
        <location evidence="2">Cell membrane</location>
        <topology evidence="2">Multi-pass membrane protein</topology>
    </subcellularLocation>
</comment>
<dbReference type="CDD" id="cd06158">
    <property type="entry name" value="S2P-M50_like_1"/>
    <property type="match status" value="1"/>
</dbReference>
<dbReference type="PANTHER" id="PTHR35864">
    <property type="entry name" value="ZINC METALLOPROTEASE MJ0611-RELATED"/>
    <property type="match status" value="1"/>
</dbReference>
<evidence type="ECO:0000256" key="3">
    <source>
        <dbReference type="ARBA" id="ARBA00007931"/>
    </source>
</evidence>
<comment type="similarity">
    <text evidence="3">Belongs to the peptidase M50B family.</text>
</comment>
<evidence type="ECO:0000313" key="16">
    <source>
        <dbReference type="EMBL" id="VAX17830.1"/>
    </source>
</evidence>
<dbReference type="PROSITE" id="PS50005">
    <property type="entry name" value="TPR"/>
    <property type="match status" value="1"/>
</dbReference>